<name>A0A7D9DLI1_PARCT</name>
<feature type="region of interest" description="Disordered" evidence="1">
    <location>
        <begin position="1"/>
        <end position="23"/>
    </location>
</feature>
<dbReference type="EMBL" id="CACRXK020001282">
    <property type="protein sequence ID" value="CAB3988115.1"/>
    <property type="molecule type" value="Genomic_DNA"/>
</dbReference>
<protein>
    <recommendedName>
        <fullName evidence="2">SCAN domain-containing protein</fullName>
    </recommendedName>
</protein>
<evidence type="ECO:0000313" key="4">
    <source>
        <dbReference type="Proteomes" id="UP001152795"/>
    </source>
</evidence>
<organism evidence="3 4">
    <name type="scientific">Paramuricea clavata</name>
    <name type="common">Red gorgonian</name>
    <name type="synonym">Violescent sea-whip</name>
    <dbReference type="NCBI Taxonomy" id="317549"/>
    <lineage>
        <taxon>Eukaryota</taxon>
        <taxon>Metazoa</taxon>
        <taxon>Cnidaria</taxon>
        <taxon>Anthozoa</taxon>
        <taxon>Octocorallia</taxon>
        <taxon>Malacalcyonacea</taxon>
        <taxon>Plexauridae</taxon>
        <taxon>Paramuricea</taxon>
    </lineage>
</organism>
<dbReference type="AlphaFoldDB" id="A0A7D9DLI1"/>
<keyword evidence="4" id="KW-1185">Reference proteome</keyword>
<reference evidence="3" key="1">
    <citation type="submission" date="2020-04" db="EMBL/GenBank/DDBJ databases">
        <authorList>
            <person name="Alioto T."/>
            <person name="Alioto T."/>
            <person name="Gomez Garrido J."/>
        </authorList>
    </citation>
    <scope>NUCLEOTIDE SEQUENCE</scope>
    <source>
        <strain evidence="3">A484AB</strain>
    </source>
</reference>
<dbReference type="OrthoDB" id="2499658at2759"/>
<feature type="domain" description="SCAN" evidence="2">
    <location>
        <begin position="167"/>
        <end position="205"/>
    </location>
</feature>
<evidence type="ECO:0000259" key="2">
    <source>
        <dbReference type="Pfam" id="PF23663"/>
    </source>
</evidence>
<gene>
    <name evidence="3" type="ORF">PACLA_8A057799</name>
</gene>
<feature type="compositionally biased region" description="Acidic residues" evidence="1">
    <location>
        <begin position="245"/>
        <end position="265"/>
    </location>
</feature>
<evidence type="ECO:0000313" key="3">
    <source>
        <dbReference type="EMBL" id="CAB3988115.1"/>
    </source>
</evidence>
<feature type="region of interest" description="Disordered" evidence="1">
    <location>
        <begin position="212"/>
        <end position="271"/>
    </location>
</feature>
<dbReference type="Proteomes" id="UP001152795">
    <property type="component" value="Unassembled WGS sequence"/>
</dbReference>
<comment type="caution">
    <text evidence="3">The sequence shown here is derived from an EMBL/GenBank/DDBJ whole genome shotgun (WGS) entry which is preliminary data.</text>
</comment>
<feature type="compositionally biased region" description="Polar residues" evidence="1">
    <location>
        <begin position="8"/>
        <end position="23"/>
    </location>
</feature>
<evidence type="ECO:0000256" key="1">
    <source>
        <dbReference type="SAM" id="MobiDB-lite"/>
    </source>
</evidence>
<feature type="compositionally biased region" description="Polar residues" evidence="1">
    <location>
        <begin position="212"/>
        <end position="231"/>
    </location>
</feature>
<proteinExistence type="predicted"/>
<dbReference type="InterPro" id="IPR057560">
    <property type="entry name" value="Znf_SCAND3"/>
</dbReference>
<sequence length="271" mass="29756">MEIDDHTQVTSQQNNTDNNAATYSTNQLEDGVPEHSKHKNETLSVIEIPEQPDENVIGQENDNPAISALVSMEIDDHTQVTSQQNNTDNNAATYSTNQLEDGVPEHSKHKNETLSVIEIPEQPDENVIEQENDNPAISALVSMEIDDHTQVTNITDNHCHVCFGEVSGAHKCISCLRAVHVFCGVGIGDEGYGQAVKCFKCQDTGHKQYDENVNSSSTSDNLFHLNASGSDPNLEEVSHSSSDEYVPETDDDEGKDSESEDDDEYAFQGTC</sequence>
<accession>A0A7D9DLI1</accession>
<dbReference type="Pfam" id="PF23663">
    <property type="entry name" value="Znf_SCAND3"/>
    <property type="match status" value="1"/>
</dbReference>